<evidence type="ECO:0000259" key="9">
    <source>
        <dbReference type="PROSITE" id="PS51384"/>
    </source>
</evidence>
<dbReference type="Gene3D" id="3.10.20.30">
    <property type="match status" value="1"/>
</dbReference>
<dbReference type="CDD" id="cd00207">
    <property type="entry name" value="fer2"/>
    <property type="match status" value="1"/>
</dbReference>
<dbReference type="InterPro" id="IPR017938">
    <property type="entry name" value="Riboflavin_synthase-like_b-brl"/>
</dbReference>
<reference evidence="10 11" key="1">
    <citation type="submission" date="2021-03" db="EMBL/GenBank/DDBJ databases">
        <title>Sequencing the genomes of 1000 actinobacteria strains.</title>
        <authorList>
            <person name="Klenk H.-P."/>
        </authorList>
    </citation>
    <scope>NUCLEOTIDE SEQUENCE [LARGE SCALE GENOMIC DNA]</scope>
    <source>
        <strain evidence="10 11">DSM 45256</strain>
    </source>
</reference>
<evidence type="ECO:0000313" key="11">
    <source>
        <dbReference type="Proteomes" id="UP001519295"/>
    </source>
</evidence>
<evidence type="ECO:0000256" key="2">
    <source>
        <dbReference type="ARBA" id="ARBA00022630"/>
    </source>
</evidence>
<sequence>MTAPAAAAPPECKVEITVREELAEGVVGLELRRCDGGELPGWTAGAHIDLLLDEGLERQYSLCGDPADRQAWRIAVLREPHGRGGSAYVHERLAVGDVLTVRGPRNNFALDPAPRYVFVAGGIGITPILPMIRQAEAAGADWTLAYGGRRAGSMAYREVLAAHGDRVRIHPEDSAGLLPLAEILAGPADGTLVYCCGPEPLLQAVEQACAGRASGALRVERFTPKDVAGAVRSTAFTVRCTRSGIAVEVGPDRSILDALEDAGAPVMSSCREGTCGTCESPVTAGRPDHRDSLLTPDEQDAGDTMLICVSRSLDDELVLDI</sequence>
<dbReference type="Gene3D" id="3.40.50.80">
    <property type="entry name" value="Nucleotide-binding domain of ferredoxin-NADP reductase (FNR) module"/>
    <property type="match status" value="1"/>
</dbReference>
<keyword evidence="11" id="KW-1185">Reference proteome</keyword>
<proteinExistence type="predicted"/>
<gene>
    <name evidence="10" type="ORF">JOF36_001915</name>
</gene>
<dbReference type="SUPFAM" id="SSF54292">
    <property type="entry name" value="2Fe-2S ferredoxin-like"/>
    <property type="match status" value="1"/>
</dbReference>
<dbReference type="PROSITE" id="PS00197">
    <property type="entry name" value="2FE2S_FER_1"/>
    <property type="match status" value="1"/>
</dbReference>
<dbReference type="EMBL" id="JAGINU010000001">
    <property type="protein sequence ID" value="MBP2366219.1"/>
    <property type="molecule type" value="Genomic_DNA"/>
</dbReference>
<evidence type="ECO:0000259" key="8">
    <source>
        <dbReference type="PROSITE" id="PS51085"/>
    </source>
</evidence>
<dbReference type="InterPro" id="IPR012675">
    <property type="entry name" value="Beta-grasp_dom_sf"/>
</dbReference>
<dbReference type="PROSITE" id="PS51384">
    <property type="entry name" value="FAD_FR"/>
    <property type="match status" value="1"/>
</dbReference>
<protein>
    <submittedName>
        <fullName evidence="10">Ferredoxin-NADP reductase</fullName>
    </submittedName>
</protein>
<keyword evidence="6" id="KW-0408">Iron</keyword>
<feature type="domain" description="FAD-binding FR-type" evidence="9">
    <location>
        <begin position="9"/>
        <end position="111"/>
    </location>
</feature>
<dbReference type="PROSITE" id="PS51085">
    <property type="entry name" value="2FE2S_FER_2"/>
    <property type="match status" value="1"/>
</dbReference>
<comment type="cofactor">
    <cofactor evidence="1">
        <name>FAD</name>
        <dbReference type="ChEBI" id="CHEBI:57692"/>
    </cofactor>
</comment>
<organism evidence="10 11">
    <name type="scientific">Pseudonocardia parietis</name>
    <dbReference type="NCBI Taxonomy" id="570936"/>
    <lineage>
        <taxon>Bacteria</taxon>
        <taxon>Bacillati</taxon>
        <taxon>Actinomycetota</taxon>
        <taxon>Actinomycetes</taxon>
        <taxon>Pseudonocardiales</taxon>
        <taxon>Pseudonocardiaceae</taxon>
        <taxon>Pseudonocardia</taxon>
    </lineage>
</organism>
<keyword evidence="2" id="KW-0285">Flavoprotein</keyword>
<dbReference type="CDD" id="cd06185">
    <property type="entry name" value="PDR_like"/>
    <property type="match status" value="1"/>
</dbReference>
<keyword evidence="7" id="KW-0411">Iron-sulfur</keyword>
<name>A0ABS4VRP0_9PSEU</name>
<feature type="domain" description="2Fe-2S ferredoxin-type" evidence="8">
    <location>
        <begin position="234"/>
        <end position="321"/>
    </location>
</feature>
<dbReference type="RefSeq" id="WP_210026236.1">
    <property type="nucleotide sequence ID" value="NZ_JAGINU010000001.1"/>
</dbReference>
<evidence type="ECO:0000256" key="4">
    <source>
        <dbReference type="ARBA" id="ARBA00022723"/>
    </source>
</evidence>
<comment type="caution">
    <text evidence="10">The sequence shown here is derived from an EMBL/GenBank/DDBJ whole genome shotgun (WGS) entry which is preliminary data.</text>
</comment>
<keyword evidence="5" id="KW-0560">Oxidoreductase</keyword>
<keyword evidence="4" id="KW-0479">Metal-binding</keyword>
<evidence type="ECO:0000256" key="1">
    <source>
        <dbReference type="ARBA" id="ARBA00001974"/>
    </source>
</evidence>
<keyword evidence="3" id="KW-0001">2Fe-2S</keyword>
<dbReference type="InterPro" id="IPR036010">
    <property type="entry name" value="2Fe-2S_ferredoxin-like_sf"/>
</dbReference>
<dbReference type="InterPro" id="IPR050415">
    <property type="entry name" value="MRET"/>
</dbReference>
<dbReference type="Pfam" id="PF00111">
    <property type="entry name" value="Fer2"/>
    <property type="match status" value="1"/>
</dbReference>
<dbReference type="Proteomes" id="UP001519295">
    <property type="component" value="Unassembled WGS sequence"/>
</dbReference>
<dbReference type="InterPro" id="IPR017927">
    <property type="entry name" value="FAD-bd_FR_type"/>
</dbReference>
<dbReference type="InterPro" id="IPR001041">
    <property type="entry name" value="2Fe-2S_ferredoxin-type"/>
</dbReference>
<dbReference type="InterPro" id="IPR039261">
    <property type="entry name" value="FNR_nucleotide-bd"/>
</dbReference>
<accession>A0ABS4VRP0</accession>
<dbReference type="PANTHER" id="PTHR47354:SF1">
    <property type="entry name" value="CARNITINE MONOOXYGENASE REDUCTASE SUBUNIT"/>
    <property type="match status" value="1"/>
</dbReference>
<evidence type="ECO:0000313" key="10">
    <source>
        <dbReference type="EMBL" id="MBP2366219.1"/>
    </source>
</evidence>
<dbReference type="PANTHER" id="PTHR47354">
    <property type="entry name" value="NADH OXIDOREDUCTASE HCR"/>
    <property type="match status" value="1"/>
</dbReference>
<dbReference type="PRINTS" id="PR00409">
    <property type="entry name" value="PHDIOXRDTASE"/>
</dbReference>
<dbReference type="Gene3D" id="2.40.30.10">
    <property type="entry name" value="Translation factors"/>
    <property type="match status" value="1"/>
</dbReference>
<dbReference type="SUPFAM" id="SSF52343">
    <property type="entry name" value="Ferredoxin reductase-like, C-terminal NADP-linked domain"/>
    <property type="match status" value="1"/>
</dbReference>
<evidence type="ECO:0000256" key="6">
    <source>
        <dbReference type="ARBA" id="ARBA00023004"/>
    </source>
</evidence>
<evidence type="ECO:0000256" key="7">
    <source>
        <dbReference type="ARBA" id="ARBA00023014"/>
    </source>
</evidence>
<evidence type="ECO:0000256" key="3">
    <source>
        <dbReference type="ARBA" id="ARBA00022714"/>
    </source>
</evidence>
<dbReference type="SUPFAM" id="SSF63380">
    <property type="entry name" value="Riboflavin synthase domain-like"/>
    <property type="match status" value="1"/>
</dbReference>
<dbReference type="InterPro" id="IPR006058">
    <property type="entry name" value="2Fe2S_fd_BS"/>
</dbReference>
<evidence type="ECO:0000256" key="5">
    <source>
        <dbReference type="ARBA" id="ARBA00023002"/>
    </source>
</evidence>